<organism evidence="1 2">
    <name type="scientific">Patella caerulea</name>
    <name type="common">Rayed Mediterranean limpet</name>
    <dbReference type="NCBI Taxonomy" id="87958"/>
    <lineage>
        <taxon>Eukaryota</taxon>
        <taxon>Metazoa</taxon>
        <taxon>Spiralia</taxon>
        <taxon>Lophotrochozoa</taxon>
        <taxon>Mollusca</taxon>
        <taxon>Gastropoda</taxon>
        <taxon>Patellogastropoda</taxon>
        <taxon>Patelloidea</taxon>
        <taxon>Patellidae</taxon>
        <taxon>Patella</taxon>
    </lineage>
</organism>
<dbReference type="Proteomes" id="UP001347796">
    <property type="component" value="Unassembled WGS sequence"/>
</dbReference>
<comment type="caution">
    <text evidence="1">The sequence shown here is derived from an EMBL/GenBank/DDBJ whole genome shotgun (WGS) entry which is preliminary data.</text>
</comment>
<accession>A0AAN8K2E3</accession>
<keyword evidence="2" id="KW-1185">Reference proteome</keyword>
<sequence length="95" mass="11472">MSIPDDDCEVKKAVHMTNLKVDESVSTTYNYLSYFSCWTKMRKAVGWILVLMELLRKLAKRRKEFNKELEDEPDDERKTKLVDRKVRQLREKFKE</sequence>
<protein>
    <submittedName>
        <fullName evidence="1">Uncharacterized protein</fullName>
    </submittedName>
</protein>
<name>A0AAN8K2E3_PATCE</name>
<dbReference type="AlphaFoldDB" id="A0AAN8K2E3"/>
<gene>
    <name evidence="1" type="ORF">SNE40_005321</name>
</gene>
<proteinExistence type="predicted"/>
<reference evidence="1 2" key="1">
    <citation type="submission" date="2024-01" db="EMBL/GenBank/DDBJ databases">
        <title>The genome of the rayed Mediterranean limpet Patella caerulea (Linnaeus, 1758).</title>
        <authorList>
            <person name="Anh-Thu Weber A."/>
            <person name="Halstead-Nussloch G."/>
        </authorList>
    </citation>
    <scope>NUCLEOTIDE SEQUENCE [LARGE SCALE GENOMIC DNA]</scope>
    <source>
        <strain evidence="1">AATW-2023a</strain>
        <tissue evidence="1">Whole specimen</tissue>
    </source>
</reference>
<evidence type="ECO:0000313" key="2">
    <source>
        <dbReference type="Proteomes" id="UP001347796"/>
    </source>
</evidence>
<dbReference type="EMBL" id="JAZGQO010000004">
    <property type="protein sequence ID" value="KAK6187254.1"/>
    <property type="molecule type" value="Genomic_DNA"/>
</dbReference>
<evidence type="ECO:0000313" key="1">
    <source>
        <dbReference type="EMBL" id="KAK6187254.1"/>
    </source>
</evidence>